<dbReference type="InterPro" id="IPR001932">
    <property type="entry name" value="PPM-type_phosphatase-like_dom"/>
</dbReference>
<gene>
    <name evidence="2" type="ORF">AKJ09_05968</name>
</gene>
<accession>A0A0K1Q1P4</accession>
<dbReference type="Gene3D" id="3.60.40.10">
    <property type="entry name" value="PPM-type phosphatase domain"/>
    <property type="match status" value="1"/>
</dbReference>
<reference evidence="2 3" key="1">
    <citation type="submission" date="2015-08" db="EMBL/GenBank/DDBJ databases">
        <authorList>
            <person name="Babu N.S."/>
            <person name="Beckwith C.J."/>
            <person name="Beseler K.G."/>
            <person name="Brison A."/>
            <person name="Carone J.V."/>
            <person name="Caskin T.P."/>
            <person name="Diamond M."/>
            <person name="Durham M.E."/>
            <person name="Foxe J.M."/>
            <person name="Go M."/>
            <person name="Henderson B.A."/>
            <person name="Jones I.B."/>
            <person name="McGettigan J.A."/>
            <person name="Micheletti S.J."/>
            <person name="Nasrallah M.E."/>
            <person name="Ortiz D."/>
            <person name="Piller C.R."/>
            <person name="Privatt S.R."/>
            <person name="Schneider S.L."/>
            <person name="Sharp S."/>
            <person name="Smith T.C."/>
            <person name="Stanton J.D."/>
            <person name="Ullery H.E."/>
            <person name="Wilson R.J."/>
            <person name="Serrano M.G."/>
            <person name="Buck G."/>
            <person name="Lee V."/>
            <person name="Wang Y."/>
            <person name="Carvalho R."/>
            <person name="Voegtly L."/>
            <person name="Shi R."/>
            <person name="Duckworth R."/>
            <person name="Johnson A."/>
            <person name="Loviza R."/>
            <person name="Walstead R."/>
            <person name="Shah Z."/>
            <person name="Kiflezghi M."/>
            <person name="Wade K."/>
            <person name="Ball S.L."/>
            <person name="Bradley K.W."/>
            <person name="Asai D.J."/>
            <person name="Bowman C.A."/>
            <person name="Russell D.A."/>
            <person name="Pope W.H."/>
            <person name="Jacobs-Sera D."/>
            <person name="Hendrix R.W."/>
            <person name="Hatfull G.F."/>
        </authorList>
    </citation>
    <scope>NUCLEOTIDE SEQUENCE [LARGE SCALE GENOMIC DNA]</scope>
    <source>
        <strain evidence="2 3">DSM 27648</strain>
    </source>
</reference>
<organism evidence="2 3">
    <name type="scientific">Labilithrix luteola</name>
    <dbReference type="NCBI Taxonomy" id="1391654"/>
    <lineage>
        <taxon>Bacteria</taxon>
        <taxon>Pseudomonadati</taxon>
        <taxon>Myxococcota</taxon>
        <taxon>Polyangia</taxon>
        <taxon>Polyangiales</taxon>
        <taxon>Labilitrichaceae</taxon>
        <taxon>Labilithrix</taxon>
    </lineage>
</organism>
<sequence length="207" mass="22513">MTTNSLFEKHETFPGFELAGIARTCRGMPVCGDAFAWHVSETAITVVVADGLGHGQPAREAADRAIDAFLEEPGLPADRILRRCHDALTRTRGAAVAVAQVDLARRELGFCGVGNVGVREIPRRGGRGASVPGIVGMRLPAFRVFFSRVEDHDYVLFHTDGINGAFDPMDVAKLAPLEAARTIQQRWGLAHDDASVVCLRFHAREVR</sequence>
<evidence type="ECO:0000313" key="2">
    <source>
        <dbReference type="EMBL" id="AKU99304.1"/>
    </source>
</evidence>
<dbReference type="RefSeq" id="WP_146650712.1">
    <property type="nucleotide sequence ID" value="NZ_CP012333.1"/>
</dbReference>
<dbReference type="Proteomes" id="UP000064967">
    <property type="component" value="Chromosome"/>
</dbReference>
<name>A0A0K1Q1P4_9BACT</name>
<dbReference type="PANTHER" id="PTHR35801:SF1">
    <property type="entry name" value="PHOSPHOSERINE PHOSPHATASE RSBX"/>
    <property type="match status" value="1"/>
</dbReference>
<dbReference type="InterPro" id="IPR039248">
    <property type="entry name" value="Ptase_RsbX"/>
</dbReference>
<evidence type="ECO:0000259" key="1">
    <source>
        <dbReference type="SMART" id="SM00331"/>
    </source>
</evidence>
<dbReference type="OrthoDB" id="479131at2"/>
<protein>
    <submittedName>
        <fullName evidence="2">Anti-sigma B factor RsbT / Phosphoserine phosphatase RsbX</fullName>
    </submittedName>
</protein>
<dbReference type="SMART" id="SM00331">
    <property type="entry name" value="PP2C_SIG"/>
    <property type="match status" value="1"/>
</dbReference>
<dbReference type="KEGG" id="llu:AKJ09_05968"/>
<dbReference type="InterPro" id="IPR036457">
    <property type="entry name" value="PPM-type-like_dom_sf"/>
</dbReference>
<feature type="domain" description="PPM-type phosphatase" evidence="1">
    <location>
        <begin position="16"/>
        <end position="201"/>
    </location>
</feature>
<dbReference type="PANTHER" id="PTHR35801">
    <property type="entry name" value="PHOSPHOSERINE PHOSPHATASE RSBX"/>
    <property type="match status" value="1"/>
</dbReference>
<dbReference type="STRING" id="1391654.AKJ09_05968"/>
<dbReference type="EMBL" id="CP012333">
    <property type="protein sequence ID" value="AKU99304.1"/>
    <property type="molecule type" value="Genomic_DNA"/>
</dbReference>
<keyword evidence="3" id="KW-1185">Reference proteome</keyword>
<dbReference type="Pfam" id="PF07228">
    <property type="entry name" value="SpoIIE"/>
    <property type="match status" value="1"/>
</dbReference>
<dbReference type="SUPFAM" id="SSF81606">
    <property type="entry name" value="PP2C-like"/>
    <property type="match status" value="1"/>
</dbReference>
<evidence type="ECO:0000313" key="3">
    <source>
        <dbReference type="Proteomes" id="UP000064967"/>
    </source>
</evidence>
<proteinExistence type="predicted"/>
<dbReference type="AlphaFoldDB" id="A0A0K1Q1P4"/>